<dbReference type="PROSITE" id="PS51201">
    <property type="entry name" value="RCK_N"/>
    <property type="match status" value="1"/>
</dbReference>
<keyword evidence="4" id="KW-0520">NAD</keyword>
<dbReference type="InterPro" id="IPR050721">
    <property type="entry name" value="Trk_Ktr_HKT_K-transport"/>
</dbReference>
<dbReference type="Gene3D" id="3.30.70.1450">
    <property type="entry name" value="Regulator of K+ conductance, C-terminal domain"/>
    <property type="match status" value="1"/>
</dbReference>
<sequence>MKKANICVIGAGRLGRAAIAKLSESNHNIIVIDKNEENLKFIKKYATINPIIMDASDIETMRSEVGLEDIDAILVTTSDNTEIIATILEIQSESNLPKNSQAKIVARAVNKRHARVLKRIGVDWIISPEEEAGTKMAILSTDENVLRYADALKEVSEHFFIGSVHVKSPDFINKSIRDINLRNYDVSIVIVERNHISFLPSGDTVIKYNDKITVIGNIKNVTNVLAKLEQEKKI</sequence>
<dbReference type="SUPFAM" id="SSF51735">
    <property type="entry name" value="NAD(P)-binding Rossmann-fold domains"/>
    <property type="match status" value="1"/>
</dbReference>
<dbReference type="Gene3D" id="3.40.50.720">
    <property type="entry name" value="NAD(P)-binding Rossmann-like Domain"/>
    <property type="match status" value="1"/>
</dbReference>
<dbReference type="InterPro" id="IPR006036">
    <property type="entry name" value="K_uptake_TrkA"/>
</dbReference>
<dbReference type="PRINTS" id="PR00335">
    <property type="entry name" value="KUPTAKETRKA"/>
</dbReference>
<gene>
    <name evidence="7" type="primary">ktrA</name>
    <name evidence="7" type="ORF">MYB_00080</name>
</gene>
<dbReference type="PANTHER" id="PTHR43833">
    <property type="entry name" value="POTASSIUM CHANNEL PROTEIN 2-RELATED-RELATED"/>
    <property type="match status" value="1"/>
</dbReference>
<dbReference type="eggNOG" id="COG0569">
    <property type="taxonomic scope" value="Bacteria"/>
</dbReference>
<dbReference type="Proteomes" id="UP000019229">
    <property type="component" value="Chromosome"/>
</dbReference>
<dbReference type="InterPro" id="IPR036291">
    <property type="entry name" value="NAD(P)-bd_dom_sf"/>
</dbReference>
<name>W5UT93_9BACT</name>
<evidence type="ECO:0000256" key="4">
    <source>
        <dbReference type="ARBA" id="ARBA00023027"/>
    </source>
</evidence>
<keyword evidence="2" id="KW-0406">Ion transport</keyword>
<dbReference type="RefSeq" id="WP_022934828.1">
    <property type="nucleotide sequence ID" value="NZ_CP007154.1"/>
</dbReference>
<dbReference type="STRING" id="743966.MYB_00080"/>
<dbReference type="InterPro" id="IPR003148">
    <property type="entry name" value="RCK_N"/>
</dbReference>
<dbReference type="Pfam" id="PF02080">
    <property type="entry name" value="TrkA_C"/>
    <property type="match status" value="1"/>
</dbReference>
<keyword evidence="2" id="KW-0633">Potassium transport</keyword>
<dbReference type="HOGENOM" id="CLU_046525_3_2_14"/>
<keyword evidence="2" id="KW-0813">Transport</keyword>
<reference evidence="7 8" key="1">
    <citation type="journal article" date="2014" name="Genome Announc.">
        <title>Complete Genome Sequence of Mycoplasma bovoculi Strain M165/69T (ATCC 29104).</title>
        <authorList>
            <person name="Calcutt M.J."/>
            <person name="Foecking M.F."/>
        </authorList>
    </citation>
    <scope>NUCLEOTIDE SEQUENCE [LARGE SCALE GENOMIC DNA]</scope>
    <source>
        <strain evidence="7">M165/69</strain>
    </source>
</reference>
<dbReference type="PANTHER" id="PTHR43833:SF7">
    <property type="entry name" value="KTR SYSTEM POTASSIUM UPTAKE PROTEIN C"/>
    <property type="match status" value="1"/>
</dbReference>
<feature type="domain" description="RCK N-terminal" evidence="5">
    <location>
        <begin position="3"/>
        <end position="126"/>
    </location>
</feature>
<dbReference type="PATRIC" id="fig|743966.3.peg.15"/>
<evidence type="ECO:0000256" key="1">
    <source>
        <dbReference type="ARBA" id="ARBA00017378"/>
    </source>
</evidence>
<evidence type="ECO:0000313" key="8">
    <source>
        <dbReference type="Proteomes" id="UP000019229"/>
    </source>
</evidence>
<keyword evidence="8" id="KW-1185">Reference proteome</keyword>
<dbReference type="OrthoDB" id="9776294at2"/>
<dbReference type="AlphaFoldDB" id="W5UT93"/>
<accession>W5UT93</accession>
<evidence type="ECO:0000313" key="7">
    <source>
        <dbReference type="EMBL" id="AHH45030.1"/>
    </source>
</evidence>
<dbReference type="GO" id="GO:0015079">
    <property type="term" value="F:potassium ion transmembrane transporter activity"/>
    <property type="evidence" value="ECO:0007669"/>
    <property type="project" value="InterPro"/>
</dbReference>
<keyword evidence="3" id="KW-0630">Potassium</keyword>
<evidence type="ECO:0000256" key="3">
    <source>
        <dbReference type="ARBA" id="ARBA00022958"/>
    </source>
</evidence>
<dbReference type="GO" id="GO:0005886">
    <property type="term" value="C:plasma membrane"/>
    <property type="evidence" value="ECO:0007669"/>
    <property type="project" value="InterPro"/>
</dbReference>
<organism evidence="7 8">
    <name type="scientific">Mesomycoplasma bovoculi M165/69</name>
    <dbReference type="NCBI Taxonomy" id="743966"/>
    <lineage>
        <taxon>Bacteria</taxon>
        <taxon>Bacillati</taxon>
        <taxon>Mycoplasmatota</taxon>
        <taxon>Mycoplasmoidales</taxon>
        <taxon>Metamycoplasmataceae</taxon>
        <taxon>Mesomycoplasma</taxon>
    </lineage>
</organism>
<dbReference type="SUPFAM" id="SSF116726">
    <property type="entry name" value="TrkA C-terminal domain-like"/>
    <property type="match status" value="1"/>
</dbReference>
<evidence type="ECO:0000259" key="5">
    <source>
        <dbReference type="PROSITE" id="PS51201"/>
    </source>
</evidence>
<dbReference type="InterPro" id="IPR006037">
    <property type="entry name" value="RCK_C"/>
</dbReference>
<dbReference type="KEGG" id="mbc:MYB_00080"/>
<dbReference type="InterPro" id="IPR036721">
    <property type="entry name" value="RCK_C_sf"/>
</dbReference>
<protein>
    <recommendedName>
        <fullName evidence="1">Trk system potassium uptake protein TrkA</fullName>
    </recommendedName>
</protein>
<dbReference type="PROSITE" id="PS51202">
    <property type="entry name" value="RCK_C"/>
    <property type="match status" value="1"/>
</dbReference>
<proteinExistence type="predicted"/>
<evidence type="ECO:0000259" key="6">
    <source>
        <dbReference type="PROSITE" id="PS51202"/>
    </source>
</evidence>
<dbReference type="EMBL" id="CP007154">
    <property type="protein sequence ID" value="AHH45030.1"/>
    <property type="molecule type" value="Genomic_DNA"/>
</dbReference>
<feature type="domain" description="RCK C-terminal" evidence="6">
    <location>
        <begin position="146"/>
        <end position="231"/>
    </location>
</feature>
<dbReference type="Pfam" id="PF02254">
    <property type="entry name" value="TrkA_N"/>
    <property type="match status" value="1"/>
</dbReference>
<evidence type="ECO:0000256" key="2">
    <source>
        <dbReference type="ARBA" id="ARBA00022538"/>
    </source>
</evidence>